<dbReference type="PANTHER" id="PTHR20916">
    <property type="entry name" value="CYSTEINE AND GLYCINE-RICH PROTEIN 2 BINDING PROTEIN"/>
    <property type="match status" value="1"/>
</dbReference>
<accession>A0A9P8AH21</accession>
<name>A0A9P8AH21_9ASCO</name>
<dbReference type="AlphaFoldDB" id="A0A9P8AH21"/>
<evidence type="ECO:0000313" key="3">
    <source>
        <dbReference type="Proteomes" id="UP000790833"/>
    </source>
</evidence>
<feature type="region of interest" description="Disordered" evidence="1">
    <location>
        <begin position="239"/>
        <end position="290"/>
    </location>
</feature>
<feature type="compositionally biased region" description="Low complexity" evidence="1">
    <location>
        <begin position="54"/>
        <end position="75"/>
    </location>
</feature>
<sequence length="529" mass="60262">MSTPSNTKHYSRPKKNTKYGESSSQAKVSKEPVTSKLLDLGRSLKKYFFKSRANNSNNNVNNNNNNNNNNKNSNSGSKKPWNRDKGYAQGEDQAQDQDQDDLMDGNNGTSHALPKYDYSVYVPTGDTSGDRGLRLVRFSKVRAWETAEILSDTLIFERGADEEEENDTEAAAFEFDPYQPTINNDDINMNQINEVDENAHDDTQNSASFDSAADDAIIVDENEENQSDHQYECDDFRFSNEQKPSMSGHRVNVYSEDTPTQSQSYTPTPLYQSRQHDNKSQETSSRSENNILKTIPSYTSEETNLVVEVFHNFQGKMGGPLSKAAIEQEKRAIDECRTTKYTELEKMYLATRSVVAKRRIQVLQKKDIFLKLFGNSNRLNKEYITNNTLYSSFDSHSSAQKAYLEDKQEVNYLLDEDKANAQAMDELRKKRLLHMIEHPVRLIRMCEELDEITVEELNKIVSQDLSDIYQRTLTEYDKASGSQSLPTSSSAADRSFLHETVKSYDTSTVALLCFSHLRSCIKAETNDEV</sequence>
<dbReference type="RefSeq" id="XP_043048415.1">
    <property type="nucleotide sequence ID" value="XM_043192120.1"/>
</dbReference>
<dbReference type="EMBL" id="JAHMUF010000015">
    <property type="protein sequence ID" value="KAG7192865.1"/>
    <property type="molecule type" value="Genomic_DNA"/>
</dbReference>
<feature type="compositionally biased region" description="Polar residues" evidence="1">
    <location>
        <begin position="281"/>
        <end position="290"/>
    </location>
</feature>
<dbReference type="GeneID" id="66114696"/>
<dbReference type="GO" id="GO:0004402">
    <property type="term" value="F:histone acetyltransferase activity"/>
    <property type="evidence" value="ECO:0007669"/>
    <property type="project" value="TreeGrafter"/>
</dbReference>
<dbReference type="OrthoDB" id="4078100at2759"/>
<reference evidence="2" key="1">
    <citation type="submission" date="2021-03" db="EMBL/GenBank/DDBJ databases">
        <authorList>
            <person name="Palmer J.M."/>
        </authorList>
    </citation>
    <scope>NUCLEOTIDE SEQUENCE</scope>
    <source>
        <strain evidence="2">ARV_011</strain>
    </source>
</reference>
<proteinExistence type="predicted"/>
<dbReference type="Proteomes" id="UP000790833">
    <property type="component" value="Unassembled WGS sequence"/>
</dbReference>
<gene>
    <name evidence="2" type="ORF">KQ657_001322</name>
</gene>
<feature type="region of interest" description="Disordered" evidence="1">
    <location>
        <begin position="51"/>
        <end position="114"/>
    </location>
</feature>
<feature type="compositionally biased region" description="Acidic residues" evidence="1">
    <location>
        <begin position="93"/>
        <end position="103"/>
    </location>
</feature>
<evidence type="ECO:0000256" key="1">
    <source>
        <dbReference type="SAM" id="MobiDB-lite"/>
    </source>
</evidence>
<organism evidence="2 3">
    <name type="scientific">Scheffersomyces spartinae</name>
    <dbReference type="NCBI Taxonomy" id="45513"/>
    <lineage>
        <taxon>Eukaryota</taxon>
        <taxon>Fungi</taxon>
        <taxon>Dikarya</taxon>
        <taxon>Ascomycota</taxon>
        <taxon>Saccharomycotina</taxon>
        <taxon>Pichiomycetes</taxon>
        <taxon>Debaryomycetaceae</taxon>
        <taxon>Scheffersomyces</taxon>
    </lineage>
</organism>
<feature type="compositionally biased region" description="Low complexity" evidence="1">
    <location>
        <begin position="258"/>
        <end position="269"/>
    </location>
</feature>
<dbReference type="PANTHER" id="PTHR20916:SF26">
    <property type="entry name" value="CYSTEINE-RICH PROTEIN 2-BINDING PROTEIN"/>
    <property type="match status" value="1"/>
</dbReference>
<comment type="caution">
    <text evidence="2">The sequence shown here is derived from an EMBL/GenBank/DDBJ whole genome shotgun (WGS) entry which is preliminary data.</text>
</comment>
<keyword evidence="3" id="KW-1185">Reference proteome</keyword>
<protein>
    <submittedName>
        <fullName evidence="2">Uncharacterized protein</fullName>
    </submittedName>
</protein>
<feature type="region of interest" description="Disordered" evidence="1">
    <location>
        <begin position="1"/>
        <end position="36"/>
    </location>
</feature>
<evidence type="ECO:0000313" key="2">
    <source>
        <dbReference type="EMBL" id="KAG7192865.1"/>
    </source>
</evidence>